<gene>
    <name evidence="1" type="ORF">T190423A01A_30315</name>
</gene>
<dbReference type="RefSeq" id="WP_348717263.1">
    <property type="nucleotide sequence ID" value="NZ_CAXJIO010000012.1"/>
</dbReference>
<dbReference type="SUPFAM" id="SSF49464">
    <property type="entry name" value="Carboxypeptidase regulatory domain-like"/>
    <property type="match status" value="1"/>
</dbReference>
<dbReference type="EMBL" id="CAXJIO010000012">
    <property type="protein sequence ID" value="CAL2103201.1"/>
    <property type="molecule type" value="Genomic_DNA"/>
</dbReference>
<sequence>MNKAFIYIIILLCASKLYSQEHRKYMYAEINDKIGPVVNAHIINLQTGQGTFSNDNGEFRILSKENDSLKISSVGYKTISFIVQKSNFGIEKNNISLQKVAIDLDEVEVKRNNLLGNLTSDSKLVKKEKEINAETLKLPYAGSKKLTPAERKLYTAKGGDFPFLIGFGAIVSVDYILNSISGRIKKLEKGLQHERLEQRVTYLKSTFSNYIITDLKINESDLYRFIYFCLSDENFYTNLQLSEVVIINSLKDKSLEFKKLNPKDYK</sequence>
<dbReference type="Proteomes" id="UP001497527">
    <property type="component" value="Unassembled WGS sequence"/>
</dbReference>
<organism evidence="1 2">
    <name type="scientific">Tenacibaculum polynesiense</name>
    <dbReference type="NCBI Taxonomy" id="3137857"/>
    <lineage>
        <taxon>Bacteria</taxon>
        <taxon>Pseudomonadati</taxon>
        <taxon>Bacteroidota</taxon>
        <taxon>Flavobacteriia</taxon>
        <taxon>Flavobacteriales</taxon>
        <taxon>Flavobacteriaceae</taxon>
        <taxon>Tenacibaculum</taxon>
    </lineage>
</organism>
<proteinExistence type="predicted"/>
<accession>A0ABM9PC62</accession>
<keyword evidence="2" id="KW-1185">Reference proteome</keyword>
<comment type="caution">
    <text evidence="1">The sequence shown here is derived from an EMBL/GenBank/DDBJ whole genome shotgun (WGS) entry which is preliminary data.</text>
</comment>
<protein>
    <submittedName>
        <fullName evidence="1">Carboxypeptidase-like regulatory domain-containing protein</fullName>
    </submittedName>
</protein>
<evidence type="ECO:0000313" key="1">
    <source>
        <dbReference type="EMBL" id="CAL2103201.1"/>
    </source>
</evidence>
<name>A0ABM9PC62_9FLAO</name>
<reference evidence="1 2" key="1">
    <citation type="submission" date="2024-05" db="EMBL/GenBank/DDBJ databases">
        <authorList>
            <person name="Duchaud E."/>
        </authorList>
    </citation>
    <scope>NUCLEOTIDE SEQUENCE [LARGE SCALE GENOMIC DNA]</scope>
    <source>
        <strain evidence="1">Ena-SAMPLE-TAB-13-05-2024-13:56:06:370-140308</strain>
    </source>
</reference>
<dbReference type="InterPro" id="IPR008969">
    <property type="entry name" value="CarboxyPept-like_regulatory"/>
</dbReference>
<dbReference type="Pfam" id="PF13715">
    <property type="entry name" value="CarbopepD_reg_2"/>
    <property type="match status" value="1"/>
</dbReference>
<evidence type="ECO:0000313" key="2">
    <source>
        <dbReference type="Proteomes" id="UP001497527"/>
    </source>
</evidence>